<proteinExistence type="predicted"/>
<name>A0ABD2REF6_9SOLN</name>
<accession>A0ABD2REF6</accession>
<sequence length="100" mass="11817">MEETKQPASQKIKIYPTSTGEISPFWRDKYEKDAKKYWDIFYKRHQDKVTFLYSLINPLICICSMSEFCNSLSGELMLFCCFLSFSAVFFLLDLKKKTVL</sequence>
<protein>
    <submittedName>
        <fullName evidence="2">Uncharacterized protein</fullName>
    </submittedName>
</protein>
<keyword evidence="1" id="KW-0812">Transmembrane</keyword>
<evidence type="ECO:0000313" key="2">
    <source>
        <dbReference type="EMBL" id="KAL3330226.1"/>
    </source>
</evidence>
<keyword evidence="1" id="KW-1133">Transmembrane helix</keyword>
<dbReference type="Proteomes" id="UP001627284">
    <property type="component" value="Unassembled WGS sequence"/>
</dbReference>
<gene>
    <name evidence="2" type="ORF">AABB24_034202</name>
</gene>
<dbReference type="AlphaFoldDB" id="A0ABD2REF6"/>
<comment type="caution">
    <text evidence="2">The sequence shown here is derived from an EMBL/GenBank/DDBJ whole genome shotgun (WGS) entry which is preliminary data.</text>
</comment>
<reference evidence="2 3" key="1">
    <citation type="submission" date="2024-05" db="EMBL/GenBank/DDBJ databases">
        <title>De novo assembly of an allotetraploid wild potato.</title>
        <authorList>
            <person name="Hosaka A.J."/>
        </authorList>
    </citation>
    <scope>NUCLEOTIDE SEQUENCE [LARGE SCALE GENOMIC DNA]</scope>
    <source>
        <tissue evidence="2">Young leaves</tissue>
    </source>
</reference>
<keyword evidence="1" id="KW-0472">Membrane</keyword>
<organism evidence="2 3">
    <name type="scientific">Solanum stoloniferum</name>
    <dbReference type="NCBI Taxonomy" id="62892"/>
    <lineage>
        <taxon>Eukaryota</taxon>
        <taxon>Viridiplantae</taxon>
        <taxon>Streptophyta</taxon>
        <taxon>Embryophyta</taxon>
        <taxon>Tracheophyta</taxon>
        <taxon>Spermatophyta</taxon>
        <taxon>Magnoliopsida</taxon>
        <taxon>eudicotyledons</taxon>
        <taxon>Gunneridae</taxon>
        <taxon>Pentapetalae</taxon>
        <taxon>asterids</taxon>
        <taxon>lamiids</taxon>
        <taxon>Solanales</taxon>
        <taxon>Solanaceae</taxon>
        <taxon>Solanoideae</taxon>
        <taxon>Solaneae</taxon>
        <taxon>Solanum</taxon>
    </lineage>
</organism>
<keyword evidence="3" id="KW-1185">Reference proteome</keyword>
<evidence type="ECO:0000313" key="3">
    <source>
        <dbReference type="Proteomes" id="UP001627284"/>
    </source>
</evidence>
<feature type="transmembrane region" description="Helical" evidence="1">
    <location>
        <begin position="50"/>
        <end position="68"/>
    </location>
</feature>
<feature type="transmembrane region" description="Helical" evidence="1">
    <location>
        <begin position="74"/>
        <end position="94"/>
    </location>
</feature>
<evidence type="ECO:0000256" key="1">
    <source>
        <dbReference type="SAM" id="Phobius"/>
    </source>
</evidence>
<dbReference type="EMBL" id="JBJKTR010000020">
    <property type="protein sequence ID" value="KAL3330226.1"/>
    <property type="molecule type" value="Genomic_DNA"/>
</dbReference>